<name>A0ABD3NWX0_9STRA</name>
<proteinExistence type="predicted"/>
<feature type="non-terminal residue" evidence="1">
    <location>
        <position position="1"/>
    </location>
</feature>
<sequence length="155" mass="17929">ASQNINIPGTPNTMIHKFMRQQTMLTEKVMRWFLNTMSVLYFRKVSESFRLDHIKVSSVIKDANMDIHMNLKMHLQDGHVLTNICPGTMPGLLLSMTKELPFIDCTTKYIPFKHFQNYSAKDDSMSLKMFVHGEETKHVTETDVSLTEAPIFWST</sequence>
<dbReference type="EMBL" id="JABMIG020000372">
    <property type="protein sequence ID" value="KAL3779853.1"/>
    <property type="molecule type" value="Genomic_DNA"/>
</dbReference>
<gene>
    <name evidence="1" type="ORF">HJC23_005779</name>
</gene>
<dbReference type="AlphaFoldDB" id="A0ABD3NWX0"/>
<reference evidence="1 2" key="1">
    <citation type="journal article" date="2020" name="G3 (Bethesda)">
        <title>Improved Reference Genome for Cyclotella cryptica CCMP332, a Model for Cell Wall Morphogenesis, Salinity Adaptation, and Lipid Production in Diatoms (Bacillariophyta).</title>
        <authorList>
            <person name="Roberts W.R."/>
            <person name="Downey K.M."/>
            <person name="Ruck E.C."/>
            <person name="Traller J.C."/>
            <person name="Alverson A.J."/>
        </authorList>
    </citation>
    <scope>NUCLEOTIDE SEQUENCE [LARGE SCALE GENOMIC DNA]</scope>
    <source>
        <strain evidence="1 2">CCMP332</strain>
    </source>
</reference>
<keyword evidence="2" id="KW-1185">Reference proteome</keyword>
<organism evidence="1 2">
    <name type="scientific">Cyclotella cryptica</name>
    <dbReference type="NCBI Taxonomy" id="29204"/>
    <lineage>
        <taxon>Eukaryota</taxon>
        <taxon>Sar</taxon>
        <taxon>Stramenopiles</taxon>
        <taxon>Ochrophyta</taxon>
        <taxon>Bacillariophyta</taxon>
        <taxon>Coscinodiscophyceae</taxon>
        <taxon>Thalassiosirophycidae</taxon>
        <taxon>Stephanodiscales</taxon>
        <taxon>Stephanodiscaceae</taxon>
        <taxon>Cyclotella</taxon>
    </lineage>
</organism>
<comment type="caution">
    <text evidence="1">The sequence shown here is derived from an EMBL/GenBank/DDBJ whole genome shotgun (WGS) entry which is preliminary data.</text>
</comment>
<evidence type="ECO:0000313" key="2">
    <source>
        <dbReference type="Proteomes" id="UP001516023"/>
    </source>
</evidence>
<dbReference type="Proteomes" id="UP001516023">
    <property type="component" value="Unassembled WGS sequence"/>
</dbReference>
<accession>A0ABD3NWX0</accession>
<protein>
    <submittedName>
        <fullName evidence="1">Uncharacterized protein</fullName>
    </submittedName>
</protein>
<evidence type="ECO:0000313" key="1">
    <source>
        <dbReference type="EMBL" id="KAL3779853.1"/>
    </source>
</evidence>